<dbReference type="EMBL" id="VAWE01000001">
    <property type="protein sequence ID" value="TLQ44823.1"/>
    <property type="molecule type" value="Genomic_DNA"/>
</dbReference>
<protein>
    <submittedName>
        <fullName evidence="2">Uncharacterized protein</fullName>
    </submittedName>
</protein>
<accession>A0A5R9EA00</accession>
<evidence type="ECO:0000256" key="1">
    <source>
        <dbReference type="SAM" id="MobiDB-lite"/>
    </source>
</evidence>
<keyword evidence="3" id="KW-1185">Reference proteome</keyword>
<dbReference type="AlphaFoldDB" id="A0A5R9EA00"/>
<sequence length="84" mass="9044">MNGFGKDPLYEHLESGGTRRIRGIAAQAFLLAFQLAHANKRKLATWAGSIVLHGEPTPPSAHPPPQHQTLGHPDPKGYLTKATA</sequence>
<feature type="compositionally biased region" description="Pro residues" evidence="1">
    <location>
        <begin position="56"/>
        <end position="66"/>
    </location>
</feature>
<feature type="region of interest" description="Disordered" evidence="1">
    <location>
        <begin position="54"/>
        <end position="84"/>
    </location>
</feature>
<dbReference type="Proteomes" id="UP000305921">
    <property type="component" value="Unassembled WGS sequence"/>
</dbReference>
<evidence type="ECO:0000313" key="3">
    <source>
        <dbReference type="Proteomes" id="UP000305921"/>
    </source>
</evidence>
<proteinExistence type="predicted"/>
<name>A0A5R9EA00_9ACTN</name>
<dbReference type="RefSeq" id="WP_138054171.1">
    <property type="nucleotide sequence ID" value="NZ_VAWE01000001.1"/>
</dbReference>
<evidence type="ECO:0000313" key="2">
    <source>
        <dbReference type="EMBL" id="TLQ44823.1"/>
    </source>
</evidence>
<organism evidence="2 3">
    <name type="scientific">Streptomyces marianii</name>
    <dbReference type="NCBI Taxonomy" id="1817406"/>
    <lineage>
        <taxon>Bacteria</taxon>
        <taxon>Bacillati</taxon>
        <taxon>Actinomycetota</taxon>
        <taxon>Actinomycetes</taxon>
        <taxon>Kitasatosporales</taxon>
        <taxon>Streptomycetaceae</taxon>
        <taxon>Streptomyces</taxon>
    </lineage>
</organism>
<gene>
    <name evidence="2" type="ORF">FEF34_18590</name>
</gene>
<comment type="caution">
    <text evidence="2">The sequence shown here is derived from an EMBL/GenBank/DDBJ whole genome shotgun (WGS) entry which is preliminary data.</text>
</comment>
<reference evidence="2 3" key="1">
    <citation type="submission" date="2019-05" db="EMBL/GenBank/DDBJ databases">
        <title>Streptomyces marianii sp. nov., a novel marine actinomycete from southern coast of India.</title>
        <authorList>
            <person name="Iniyan A.M."/>
            <person name="Wink J."/>
            <person name="Ramprasad E."/>
            <person name="Ramana C.V."/>
            <person name="Bunk B."/>
            <person name="Sproer C."/>
            <person name="Joseph F.-J.R.S."/>
            <person name="Vincent S.G.P."/>
        </authorList>
    </citation>
    <scope>NUCLEOTIDE SEQUENCE [LARGE SCALE GENOMIC DNA]</scope>
    <source>
        <strain evidence="2 3">ICN19</strain>
    </source>
</reference>